<dbReference type="OrthoDB" id="9800801at2"/>
<accession>A0A6N8I544</accession>
<accession>A0A7G8T6N5</accession>
<sequence length="167" mass="19709">MATCYRAVLSPDFSMYIEMAPVLQLTNTFRNRWCGAYFASKGIRVVPTVSWGNENTFEFCFDGIEKGSTVAVSTYMGSEHDNRQNQKEFFPKGYNEMLHRIEPEKMICYNEPFPEMQGDIAFVDYELSSWKHMNEPIHTIQIRKIHLRRRTPSGRKQSHYQKRIYCK</sequence>
<protein>
    <submittedName>
        <fullName evidence="2">DUF4417 domain-containing protein</fullName>
    </submittedName>
</protein>
<dbReference type="EMBL" id="VWXL01000100">
    <property type="protein sequence ID" value="MVB12730.1"/>
    <property type="molecule type" value="Genomic_DNA"/>
</dbReference>
<evidence type="ECO:0000313" key="2">
    <source>
        <dbReference type="EMBL" id="QNK39276.1"/>
    </source>
</evidence>
<dbReference type="Proteomes" id="UP000469440">
    <property type="component" value="Unassembled WGS sequence"/>
</dbReference>
<organism evidence="1 3">
    <name type="scientific">Caproicibacter fermentans</name>
    <dbReference type="NCBI Taxonomy" id="2576756"/>
    <lineage>
        <taxon>Bacteria</taxon>
        <taxon>Bacillati</taxon>
        <taxon>Bacillota</taxon>
        <taxon>Clostridia</taxon>
        <taxon>Eubacteriales</taxon>
        <taxon>Acutalibacteraceae</taxon>
        <taxon>Caproicibacter</taxon>
    </lineage>
</organism>
<evidence type="ECO:0000313" key="4">
    <source>
        <dbReference type="Proteomes" id="UP000515909"/>
    </source>
</evidence>
<dbReference type="AlphaFoldDB" id="A0A6N8I544"/>
<keyword evidence="3" id="KW-1185">Reference proteome</keyword>
<name>A0A6N8I544_9FIRM</name>
<reference evidence="2 4" key="2">
    <citation type="submission" date="2020-08" db="EMBL/GenBank/DDBJ databases">
        <title>The isolate Caproiciproducens sp. 7D4C2 produces n-caproate at mildly acidic conditions from hexoses: genome and rBOX comparison with related strains and chain-elongating bacteria.</title>
        <authorList>
            <person name="Esquivel-Elizondo S."/>
            <person name="Bagci C."/>
            <person name="Temovska M."/>
            <person name="Jeon B.S."/>
            <person name="Bessarab I."/>
            <person name="Williams R.B.H."/>
            <person name="Huson D.H."/>
            <person name="Angenent L.T."/>
        </authorList>
    </citation>
    <scope>NUCLEOTIDE SEQUENCE [LARGE SCALE GENOMIC DNA]</scope>
    <source>
        <strain evidence="2 4">7D4C2</strain>
    </source>
</reference>
<dbReference type="RefSeq" id="WP_156991318.1">
    <property type="nucleotide sequence ID" value="NZ_CP060286.1"/>
</dbReference>
<dbReference type="EMBL" id="CP060286">
    <property type="protein sequence ID" value="QNK39276.1"/>
    <property type="molecule type" value="Genomic_DNA"/>
</dbReference>
<dbReference type="Proteomes" id="UP000515909">
    <property type="component" value="Chromosome"/>
</dbReference>
<reference evidence="1 3" key="1">
    <citation type="submission" date="2019-09" db="EMBL/GenBank/DDBJ databases">
        <title>Genome sequence of Clostridium sp. EA1.</title>
        <authorList>
            <person name="Poehlein A."/>
            <person name="Bengelsdorf F.R."/>
            <person name="Daniel R."/>
        </authorList>
    </citation>
    <scope>NUCLEOTIDE SEQUENCE [LARGE SCALE GENOMIC DNA]</scope>
    <source>
        <strain evidence="1 3">EA1</strain>
    </source>
</reference>
<dbReference type="Pfam" id="PF14386">
    <property type="entry name" value="DUF4417"/>
    <property type="match status" value="1"/>
</dbReference>
<dbReference type="KEGG" id="cfem:HCR03_10920"/>
<gene>
    <name evidence="1" type="ORF">CAFE_34730</name>
    <name evidence="2" type="ORF">HCR03_10920</name>
</gene>
<dbReference type="InterPro" id="IPR025530">
    <property type="entry name" value="DUF4417"/>
</dbReference>
<evidence type="ECO:0000313" key="3">
    <source>
        <dbReference type="Proteomes" id="UP000469440"/>
    </source>
</evidence>
<proteinExistence type="predicted"/>
<evidence type="ECO:0000313" key="1">
    <source>
        <dbReference type="EMBL" id="MVB12730.1"/>
    </source>
</evidence>